<keyword evidence="1" id="KW-0472">Membrane</keyword>
<name>A0A1F8FQD6_9BACT</name>
<keyword evidence="1" id="KW-0812">Transmembrane</keyword>
<keyword evidence="1" id="KW-1133">Transmembrane helix</keyword>
<accession>A0A1F8FQD6</accession>
<gene>
    <name evidence="2" type="ORF">A3J47_00650</name>
</gene>
<dbReference type="Proteomes" id="UP000176581">
    <property type="component" value="Unassembled WGS sequence"/>
</dbReference>
<protein>
    <submittedName>
        <fullName evidence="2">Uncharacterized protein</fullName>
    </submittedName>
</protein>
<organism evidence="2 3">
    <name type="scientific">Candidatus Yanofskybacteria bacterium RIFCSPHIGHO2_02_FULL_43_22</name>
    <dbReference type="NCBI Taxonomy" id="1802681"/>
    <lineage>
        <taxon>Bacteria</taxon>
        <taxon>Candidatus Yanofskyibacteriota</taxon>
    </lineage>
</organism>
<evidence type="ECO:0000313" key="2">
    <source>
        <dbReference type="EMBL" id="OGN15282.1"/>
    </source>
</evidence>
<proteinExistence type="predicted"/>
<feature type="transmembrane region" description="Helical" evidence="1">
    <location>
        <begin position="16"/>
        <end position="34"/>
    </location>
</feature>
<evidence type="ECO:0000313" key="3">
    <source>
        <dbReference type="Proteomes" id="UP000176581"/>
    </source>
</evidence>
<feature type="transmembrane region" description="Helical" evidence="1">
    <location>
        <begin position="46"/>
        <end position="67"/>
    </location>
</feature>
<comment type="caution">
    <text evidence="2">The sequence shown here is derived from an EMBL/GenBank/DDBJ whole genome shotgun (WGS) entry which is preliminary data.</text>
</comment>
<dbReference type="EMBL" id="MGJV01000013">
    <property type="protein sequence ID" value="OGN15282.1"/>
    <property type="molecule type" value="Genomic_DNA"/>
</dbReference>
<evidence type="ECO:0000256" key="1">
    <source>
        <dbReference type="SAM" id="Phobius"/>
    </source>
</evidence>
<sequence>MLDRIKPRTLFREEPIKGIVWVAFMLVFLTVAYLDFKDKLTPLTTPVFILACLSGGILGLIFVRYILDPFFKYLDNALGRIINRRNNIFR</sequence>
<reference evidence="2 3" key="1">
    <citation type="journal article" date="2016" name="Nat. Commun.">
        <title>Thousands of microbial genomes shed light on interconnected biogeochemical processes in an aquifer system.</title>
        <authorList>
            <person name="Anantharaman K."/>
            <person name="Brown C.T."/>
            <person name="Hug L.A."/>
            <person name="Sharon I."/>
            <person name="Castelle C.J."/>
            <person name="Probst A.J."/>
            <person name="Thomas B.C."/>
            <person name="Singh A."/>
            <person name="Wilkins M.J."/>
            <person name="Karaoz U."/>
            <person name="Brodie E.L."/>
            <person name="Williams K.H."/>
            <person name="Hubbard S.S."/>
            <person name="Banfield J.F."/>
        </authorList>
    </citation>
    <scope>NUCLEOTIDE SEQUENCE [LARGE SCALE GENOMIC DNA]</scope>
</reference>
<dbReference type="AlphaFoldDB" id="A0A1F8FQD6"/>